<protein>
    <submittedName>
        <fullName evidence="1">Uncharacterized protein</fullName>
    </submittedName>
</protein>
<name>A0A8J8NL41_HALGN</name>
<dbReference type="EMBL" id="RRYP01012836">
    <property type="protein sequence ID" value="TNV76859.1"/>
    <property type="molecule type" value="Genomic_DNA"/>
</dbReference>
<evidence type="ECO:0000313" key="2">
    <source>
        <dbReference type="Proteomes" id="UP000785679"/>
    </source>
</evidence>
<dbReference type="AlphaFoldDB" id="A0A8J8NL41"/>
<organism evidence="1 2">
    <name type="scientific">Halteria grandinella</name>
    <dbReference type="NCBI Taxonomy" id="5974"/>
    <lineage>
        <taxon>Eukaryota</taxon>
        <taxon>Sar</taxon>
        <taxon>Alveolata</taxon>
        <taxon>Ciliophora</taxon>
        <taxon>Intramacronucleata</taxon>
        <taxon>Spirotrichea</taxon>
        <taxon>Stichotrichia</taxon>
        <taxon>Sporadotrichida</taxon>
        <taxon>Halteriidae</taxon>
        <taxon>Halteria</taxon>
    </lineage>
</organism>
<dbReference type="Proteomes" id="UP000785679">
    <property type="component" value="Unassembled WGS sequence"/>
</dbReference>
<comment type="caution">
    <text evidence="1">The sequence shown here is derived from an EMBL/GenBank/DDBJ whole genome shotgun (WGS) entry which is preliminary data.</text>
</comment>
<proteinExistence type="predicted"/>
<reference evidence="1" key="1">
    <citation type="submission" date="2019-06" db="EMBL/GenBank/DDBJ databases">
        <authorList>
            <person name="Zheng W."/>
        </authorList>
    </citation>
    <scope>NUCLEOTIDE SEQUENCE</scope>
    <source>
        <strain evidence="1">QDHG01</strain>
    </source>
</reference>
<gene>
    <name evidence="1" type="ORF">FGO68_gene7112</name>
</gene>
<keyword evidence="2" id="KW-1185">Reference proteome</keyword>
<accession>A0A8J8NL41</accession>
<sequence>MSPNNQAANQSEESKDTKFAKLDESENLFCDQMLSFSNDRAYIKRYQRQEIYQFLSVQTLFCKIAKLSKRERGFAQQLAHQWSLRLIVTPPKLLSAPPPSDFLLSFSPTYTLRMCGQPFEGTAISNRSIHSSLFELCCLGWKALPKCIILYEMWFKKKQVDHLIFEGVNFEELPEGTLVEEITKVELWNCKNHSMVNYSSKENTIVIK</sequence>
<evidence type="ECO:0000313" key="1">
    <source>
        <dbReference type="EMBL" id="TNV76859.1"/>
    </source>
</evidence>